<dbReference type="EMBL" id="PNHD01000021">
    <property type="protein sequence ID" value="PMC59351.1"/>
    <property type="molecule type" value="Genomic_DNA"/>
</dbReference>
<evidence type="ECO:0000313" key="4">
    <source>
        <dbReference type="EMBL" id="PMC60794.1"/>
    </source>
</evidence>
<proteinExistence type="predicted"/>
<evidence type="ECO:0000313" key="3">
    <source>
        <dbReference type="EMBL" id="PMC59634.1"/>
    </source>
</evidence>
<organism evidence="2 5">
    <name type="scientific">Finegoldia magna</name>
    <name type="common">Peptostreptococcus magnus</name>
    <dbReference type="NCBI Taxonomy" id="1260"/>
    <lineage>
        <taxon>Bacteria</taxon>
        <taxon>Bacillati</taxon>
        <taxon>Bacillota</taxon>
        <taxon>Tissierellia</taxon>
        <taxon>Tissierellales</taxon>
        <taxon>Peptoniphilaceae</taxon>
        <taxon>Finegoldia</taxon>
    </lineage>
</organism>
<dbReference type="Proteomes" id="UP000235723">
    <property type="component" value="Unassembled WGS sequence"/>
</dbReference>
<dbReference type="EMBL" id="PNHD01000011">
    <property type="protein sequence ID" value="PMC59634.1"/>
    <property type="molecule type" value="Genomic_DNA"/>
</dbReference>
<sequence>MICTLFTGQTSKEGIFMKYSYEFKKECVQ</sequence>
<gene>
    <name evidence="4" type="ORF">CJ208_01400</name>
    <name evidence="3" type="ORF">CJ208_07490</name>
    <name evidence="2" type="ORF">CJ208_08170</name>
    <name evidence="1" type="ORF">CJ208_09130</name>
</gene>
<evidence type="ECO:0000313" key="5">
    <source>
        <dbReference type="Proteomes" id="UP000235723"/>
    </source>
</evidence>
<protein>
    <submittedName>
        <fullName evidence="2">Transposase</fullName>
    </submittedName>
</protein>
<accession>A0A2N6SR48</accession>
<feature type="non-terminal residue" evidence="2">
    <location>
        <position position="29"/>
    </location>
</feature>
<name>A0A2N6SR48_FINMA</name>
<dbReference type="AlphaFoldDB" id="A0A2N6SR48"/>
<evidence type="ECO:0000313" key="1">
    <source>
        <dbReference type="EMBL" id="PMC59351.1"/>
    </source>
</evidence>
<comment type="caution">
    <text evidence="2">The sequence shown here is derived from an EMBL/GenBank/DDBJ whole genome shotgun (WGS) entry which is preliminary data.</text>
</comment>
<evidence type="ECO:0000313" key="2">
    <source>
        <dbReference type="EMBL" id="PMC59547.1"/>
    </source>
</evidence>
<dbReference type="EMBL" id="PNHD01000002">
    <property type="protein sequence ID" value="PMC60794.1"/>
    <property type="molecule type" value="Genomic_DNA"/>
</dbReference>
<dbReference type="EMBL" id="PNHD01000013">
    <property type="protein sequence ID" value="PMC59547.1"/>
    <property type="molecule type" value="Genomic_DNA"/>
</dbReference>
<reference evidence="2 5" key="1">
    <citation type="submission" date="2017-09" db="EMBL/GenBank/DDBJ databases">
        <title>Bacterial strain isolated from the female urinary microbiota.</title>
        <authorList>
            <person name="Thomas-White K."/>
            <person name="Kumar N."/>
            <person name="Forster S."/>
            <person name="Putonti C."/>
            <person name="Lawley T."/>
            <person name="Wolfe A.J."/>
        </authorList>
    </citation>
    <scope>NUCLEOTIDE SEQUENCE [LARGE SCALE GENOMIC DNA]</scope>
    <source>
        <strain evidence="2 5">UMB0115</strain>
    </source>
</reference>